<evidence type="ECO:0000313" key="4">
    <source>
        <dbReference type="EMBL" id="RGI80419.1"/>
    </source>
</evidence>
<reference evidence="5 6" key="1">
    <citation type="submission" date="2015-09" db="EMBL/GenBank/DDBJ databases">
        <authorList>
            <consortium name="Pathogen Informatics"/>
        </authorList>
    </citation>
    <scope>NUCLEOTIDE SEQUENCE [LARGE SCALE GENOMIC DNA]</scope>
    <source>
        <strain evidence="3 6">2789STDY5834835</strain>
        <strain evidence="2 5">2789STDY5834966</strain>
    </source>
</reference>
<dbReference type="Gene3D" id="2.60.120.10">
    <property type="entry name" value="Jelly Rolls"/>
    <property type="match status" value="1"/>
</dbReference>
<gene>
    <name evidence="4" type="ORF">DXD91_13620</name>
    <name evidence="3" type="ORF">ERS852450_02625</name>
    <name evidence="2" type="ORF">ERS852578_00830</name>
</gene>
<dbReference type="InterPro" id="IPR013096">
    <property type="entry name" value="Cupin_2"/>
</dbReference>
<dbReference type="EMBL" id="CYYC01000007">
    <property type="protein sequence ID" value="CUM88017.1"/>
    <property type="molecule type" value="Genomic_DNA"/>
</dbReference>
<evidence type="ECO:0000313" key="6">
    <source>
        <dbReference type="Proteomes" id="UP000095679"/>
    </source>
</evidence>
<organism evidence="3 6">
    <name type="scientific">Anaerobutyricum hallii</name>
    <dbReference type="NCBI Taxonomy" id="39488"/>
    <lineage>
        <taxon>Bacteria</taxon>
        <taxon>Bacillati</taxon>
        <taxon>Bacillota</taxon>
        <taxon>Clostridia</taxon>
        <taxon>Lachnospirales</taxon>
        <taxon>Lachnospiraceae</taxon>
        <taxon>Anaerobutyricum</taxon>
    </lineage>
</organism>
<dbReference type="RefSeq" id="WP_022170667.1">
    <property type="nucleotide sequence ID" value="NZ_BLYK01000114.1"/>
</dbReference>
<dbReference type="CDD" id="cd02208">
    <property type="entry name" value="cupin_RmlC-like"/>
    <property type="match status" value="1"/>
</dbReference>
<protein>
    <submittedName>
        <fullName evidence="3 4">Cupin domain</fullName>
    </submittedName>
</protein>
<dbReference type="EMBL" id="QSOE01000131">
    <property type="protein sequence ID" value="RGI80419.1"/>
    <property type="molecule type" value="Genomic_DNA"/>
</dbReference>
<dbReference type="InterPro" id="IPR014710">
    <property type="entry name" value="RmlC-like_jellyroll"/>
</dbReference>
<dbReference type="Proteomes" id="UP000262524">
    <property type="component" value="Unassembled WGS sequence"/>
</dbReference>
<feature type="domain" description="Cupin type-2" evidence="1">
    <location>
        <begin position="54"/>
        <end position="100"/>
    </location>
</feature>
<dbReference type="Proteomes" id="UP000095390">
    <property type="component" value="Unassembled WGS sequence"/>
</dbReference>
<name>A0A174IU21_9FIRM</name>
<dbReference type="AlphaFoldDB" id="A0A174IU21"/>
<proteinExistence type="predicted"/>
<evidence type="ECO:0000313" key="7">
    <source>
        <dbReference type="Proteomes" id="UP000262524"/>
    </source>
</evidence>
<evidence type="ECO:0000313" key="2">
    <source>
        <dbReference type="EMBL" id="CUM88017.1"/>
    </source>
</evidence>
<evidence type="ECO:0000259" key="1">
    <source>
        <dbReference type="Pfam" id="PF07883"/>
    </source>
</evidence>
<dbReference type="Proteomes" id="UP000095679">
    <property type="component" value="Unassembled WGS sequence"/>
</dbReference>
<dbReference type="Pfam" id="PF07883">
    <property type="entry name" value="Cupin_2"/>
    <property type="match status" value="1"/>
</dbReference>
<reference evidence="4 7" key="2">
    <citation type="submission" date="2018-08" db="EMBL/GenBank/DDBJ databases">
        <title>A genome reference for cultivated species of the human gut microbiota.</title>
        <authorList>
            <person name="Zou Y."/>
            <person name="Xue W."/>
            <person name="Luo G."/>
        </authorList>
    </citation>
    <scope>NUCLEOTIDE SEQUENCE [LARGE SCALE GENOMIC DNA]</scope>
    <source>
        <strain evidence="4 7">TM10-1AC</strain>
    </source>
</reference>
<dbReference type="SUPFAM" id="SSF51182">
    <property type="entry name" value="RmlC-like cupins"/>
    <property type="match status" value="1"/>
</dbReference>
<evidence type="ECO:0000313" key="3">
    <source>
        <dbReference type="EMBL" id="CUO89951.1"/>
    </source>
</evidence>
<accession>A0A174IU21</accession>
<dbReference type="InterPro" id="IPR011051">
    <property type="entry name" value="RmlC_Cupin_sf"/>
</dbReference>
<sequence length="139" mass="16258">MSRFMTIKAEEIAEAFETERRQYFVGNLKRPQHIPFVKSETTEMGLTAYDKFTGEPAHRHSVAKEYAYVISGRTQYMDLDTREIYEYHAGDFFVTFPGTTYVQKAEAGTKMIFVKEPSINDKELVPMDEEAQKWMETEF</sequence>
<dbReference type="OrthoDB" id="9787476at2"/>
<evidence type="ECO:0000313" key="5">
    <source>
        <dbReference type="Proteomes" id="UP000095390"/>
    </source>
</evidence>
<dbReference type="EMBL" id="CYZL01000029">
    <property type="protein sequence ID" value="CUO89951.1"/>
    <property type="molecule type" value="Genomic_DNA"/>
</dbReference>